<comment type="similarity">
    <text evidence="5">Belongs to the SAT4 family.</text>
</comment>
<dbReference type="InterPro" id="IPR049326">
    <property type="entry name" value="Rhodopsin_dom_fungi"/>
</dbReference>
<feature type="transmembrane region" description="Helical" evidence="6">
    <location>
        <begin position="177"/>
        <end position="202"/>
    </location>
</feature>
<comment type="subcellular location">
    <subcellularLocation>
        <location evidence="1">Membrane</location>
        <topology evidence="1">Multi-pass membrane protein</topology>
    </subcellularLocation>
</comment>
<accession>A0A3E2GWF2</accession>
<evidence type="ECO:0000256" key="5">
    <source>
        <dbReference type="ARBA" id="ARBA00038359"/>
    </source>
</evidence>
<evidence type="ECO:0000256" key="2">
    <source>
        <dbReference type="ARBA" id="ARBA00022692"/>
    </source>
</evidence>
<proteinExistence type="inferred from homology"/>
<evidence type="ECO:0000313" key="9">
    <source>
        <dbReference type="Proteomes" id="UP000258309"/>
    </source>
</evidence>
<comment type="caution">
    <text evidence="8">The sequence shown here is derived from an EMBL/GenBank/DDBJ whole genome shotgun (WGS) entry which is preliminary data.</text>
</comment>
<dbReference type="EMBL" id="NCSJ02000332">
    <property type="protein sequence ID" value="RFU25446.1"/>
    <property type="molecule type" value="Genomic_DNA"/>
</dbReference>
<dbReference type="OMA" id="DIWIFLM"/>
<feature type="transmembrane region" description="Helical" evidence="6">
    <location>
        <begin position="250"/>
        <end position="274"/>
    </location>
</feature>
<dbReference type="PANTHER" id="PTHR33048">
    <property type="entry name" value="PTH11-LIKE INTEGRAL MEMBRANE PROTEIN (AFU_ORTHOLOGUE AFUA_5G11245)"/>
    <property type="match status" value="1"/>
</dbReference>
<feature type="transmembrane region" description="Helical" evidence="6">
    <location>
        <begin position="134"/>
        <end position="157"/>
    </location>
</feature>
<evidence type="ECO:0000256" key="6">
    <source>
        <dbReference type="SAM" id="Phobius"/>
    </source>
</evidence>
<dbReference type="Pfam" id="PF20684">
    <property type="entry name" value="Fung_rhodopsin"/>
    <property type="match status" value="1"/>
</dbReference>
<evidence type="ECO:0000313" key="8">
    <source>
        <dbReference type="EMBL" id="RFU25446.1"/>
    </source>
</evidence>
<reference evidence="8 9" key="1">
    <citation type="submission" date="2018-05" db="EMBL/GenBank/DDBJ databases">
        <title>Draft genome sequence of Scytalidium lignicola DSM 105466, a ubiquitous saprotrophic fungus.</title>
        <authorList>
            <person name="Buettner E."/>
            <person name="Gebauer A.M."/>
            <person name="Hofrichter M."/>
            <person name="Liers C."/>
            <person name="Kellner H."/>
        </authorList>
    </citation>
    <scope>NUCLEOTIDE SEQUENCE [LARGE SCALE GENOMIC DNA]</scope>
    <source>
        <strain evidence="8 9">DSM 105466</strain>
    </source>
</reference>
<keyword evidence="2 6" id="KW-0812">Transmembrane</keyword>
<evidence type="ECO:0000256" key="1">
    <source>
        <dbReference type="ARBA" id="ARBA00004141"/>
    </source>
</evidence>
<evidence type="ECO:0000256" key="3">
    <source>
        <dbReference type="ARBA" id="ARBA00022989"/>
    </source>
</evidence>
<keyword evidence="3 6" id="KW-1133">Transmembrane helix</keyword>
<feature type="transmembrane region" description="Helical" evidence="6">
    <location>
        <begin position="214"/>
        <end position="238"/>
    </location>
</feature>
<name>A0A3E2GWF2_SCYLI</name>
<gene>
    <name evidence="8" type="ORF">B7463_g10883</name>
</gene>
<feature type="domain" description="Rhodopsin" evidence="7">
    <location>
        <begin position="37"/>
        <end position="272"/>
    </location>
</feature>
<feature type="transmembrane region" description="Helical" evidence="6">
    <location>
        <begin position="101"/>
        <end position="122"/>
    </location>
</feature>
<keyword evidence="4 6" id="KW-0472">Membrane</keyword>
<dbReference type="AlphaFoldDB" id="A0A3E2GWF2"/>
<keyword evidence="9" id="KW-1185">Reference proteome</keyword>
<dbReference type="OrthoDB" id="5329176at2759"/>
<dbReference type="PANTHER" id="PTHR33048:SF8">
    <property type="entry name" value="INTEGRAL MEMBRANE PROTEIN-RELATED"/>
    <property type="match status" value="1"/>
</dbReference>
<feature type="transmembrane region" description="Helical" evidence="6">
    <location>
        <begin position="22"/>
        <end position="40"/>
    </location>
</feature>
<dbReference type="InterPro" id="IPR052337">
    <property type="entry name" value="SAT4-like"/>
</dbReference>
<dbReference type="Proteomes" id="UP000258309">
    <property type="component" value="Unassembled WGS sequence"/>
</dbReference>
<protein>
    <recommendedName>
        <fullName evidence="7">Rhodopsin domain-containing protein</fullName>
    </recommendedName>
</protein>
<organism evidence="8 9">
    <name type="scientific">Scytalidium lignicola</name>
    <name type="common">Hyphomycete</name>
    <dbReference type="NCBI Taxonomy" id="5539"/>
    <lineage>
        <taxon>Eukaryota</taxon>
        <taxon>Fungi</taxon>
        <taxon>Dikarya</taxon>
        <taxon>Ascomycota</taxon>
        <taxon>Pezizomycotina</taxon>
        <taxon>Leotiomycetes</taxon>
        <taxon>Leotiomycetes incertae sedis</taxon>
        <taxon>Scytalidium</taxon>
    </lineage>
</organism>
<dbReference type="GO" id="GO:0016020">
    <property type="term" value="C:membrane"/>
    <property type="evidence" value="ECO:0007669"/>
    <property type="project" value="UniProtKB-SubCell"/>
</dbReference>
<evidence type="ECO:0000256" key="4">
    <source>
        <dbReference type="ARBA" id="ARBA00023136"/>
    </source>
</evidence>
<evidence type="ECO:0000259" key="7">
    <source>
        <dbReference type="Pfam" id="PF20684"/>
    </source>
</evidence>
<feature type="non-terminal residue" evidence="8">
    <location>
        <position position="1"/>
    </location>
</feature>
<feature type="non-terminal residue" evidence="8">
    <location>
        <position position="356"/>
    </location>
</feature>
<sequence>MATNGTYSAGYLAQSRATLLNTFYSIPIGLELISTALRIWTRVGRRQDAWLAFDDYLMIFATIVAVAECISGLIYGAPFGLGRHIQALSAYDLEMYMMGDYIFSHFYDVAIGCTKLSVLALYYRVFSPKSIFRFVVISTAAFVIAWVVVMEVVLGFSCRPIKAFWGDGKGTCINLVAFTYFTNVTNLVTDLWIFAMPIPVILGLQASRDKKISLCFLFSVGLGTCAISAARLSFVFGVGSVDYTWYETNFGILSAWEPCGGILCANLPVVYGALARVVKKVASTVHKSEPRTKGRIMTYQAPSDRRPDHDWTRLNHSGSLAGEMNEATPALLAKGTQTAATEMETLDASKIIPLHG</sequence>
<feature type="transmembrane region" description="Helical" evidence="6">
    <location>
        <begin position="56"/>
        <end position="81"/>
    </location>
</feature>